<evidence type="ECO:0000313" key="2">
    <source>
        <dbReference type="Proteomes" id="UP000580250"/>
    </source>
</evidence>
<reference evidence="1 2" key="1">
    <citation type="submission" date="2020-08" db="EMBL/GenBank/DDBJ databases">
        <authorList>
            <person name="Koutsovoulos G."/>
            <person name="Danchin GJ E."/>
        </authorList>
    </citation>
    <scope>NUCLEOTIDE SEQUENCE [LARGE SCALE GENOMIC DNA]</scope>
</reference>
<organism evidence="1 2">
    <name type="scientific">Meloidogyne enterolobii</name>
    <name type="common">Root-knot nematode worm</name>
    <name type="synonym">Meloidogyne mayaguensis</name>
    <dbReference type="NCBI Taxonomy" id="390850"/>
    <lineage>
        <taxon>Eukaryota</taxon>
        <taxon>Metazoa</taxon>
        <taxon>Ecdysozoa</taxon>
        <taxon>Nematoda</taxon>
        <taxon>Chromadorea</taxon>
        <taxon>Rhabditida</taxon>
        <taxon>Tylenchina</taxon>
        <taxon>Tylenchomorpha</taxon>
        <taxon>Tylenchoidea</taxon>
        <taxon>Meloidogynidae</taxon>
        <taxon>Meloidogyninae</taxon>
        <taxon>Meloidogyne</taxon>
    </lineage>
</organism>
<comment type="caution">
    <text evidence="1">The sequence shown here is derived from an EMBL/GenBank/DDBJ whole genome shotgun (WGS) entry which is preliminary data.</text>
</comment>
<protein>
    <submittedName>
        <fullName evidence="1">Uncharacterized protein</fullName>
    </submittedName>
</protein>
<accession>A0A6V7VPM2</accession>
<proteinExistence type="predicted"/>
<dbReference type="AlphaFoldDB" id="A0A6V7VPM2"/>
<sequence>MDRGQSINQFINFGRWLLSKIVDRSTLMDWTNTCLDILQLKRLMMKTTKSSSNIQT</sequence>
<dbReference type="EMBL" id="CAJEWN010000287">
    <property type="protein sequence ID" value="CAD2176936.1"/>
    <property type="molecule type" value="Genomic_DNA"/>
</dbReference>
<dbReference type="Proteomes" id="UP000580250">
    <property type="component" value="Unassembled WGS sequence"/>
</dbReference>
<gene>
    <name evidence="1" type="ORF">MENT_LOCUS28777</name>
</gene>
<evidence type="ECO:0000313" key="1">
    <source>
        <dbReference type="EMBL" id="CAD2176936.1"/>
    </source>
</evidence>
<name>A0A6V7VPM2_MELEN</name>